<feature type="domain" description="Exonuclease" evidence="5">
    <location>
        <begin position="9"/>
        <end position="187"/>
    </location>
</feature>
<dbReference type="STRING" id="913774.A0A0C3H0U5"/>
<dbReference type="InterPro" id="IPR013520">
    <property type="entry name" value="Ribonucl_H"/>
</dbReference>
<keyword evidence="2" id="KW-0540">Nuclease</keyword>
<accession>A0A0C3H0U5</accession>
<evidence type="ECO:0000313" key="6">
    <source>
        <dbReference type="EMBL" id="KIN01831.1"/>
    </source>
</evidence>
<evidence type="ECO:0000256" key="2">
    <source>
        <dbReference type="ARBA" id="ARBA00022722"/>
    </source>
</evidence>
<evidence type="ECO:0000256" key="3">
    <source>
        <dbReference type="ARBA" id="ARBA00022801"/>
    </source>
</evidence>
<reference evidence="6 7" key="1">
    <citation type="submission" date="2014-04" db="EMBL/GenBank/DDBJ databases">
        <authorList>
            <consortium name="DOE Joint Genome Institute"/>
            <person name="Kuo A."/>
            <person name="Martino E."/>
            <person name="Perotto S."/>
            <person name="Kohler A."/>
            <person name="Nagy L.G."/>
            <person name="Floudas D."/>
            <person name="Copeland A."/>
            <person name="Barry K.W."/>
            <person name="Cichocki N."/>
            <person name="Veneault-Fourrey C."/>
            <person name="LaButti K."/>
            <person name="Lindquist E.A."/>
            <person name="Lipzen A."/>
            <person name="Lundell T."/>
            <person name="Morin E."/>
            <person name="Murat C."/>
            <person name="Sun H."/>
            <person name="Tunlid A."/>
            <person name="Henrissat B."/>
            <person name="Grigoriev I.V."/>
            <person name="Hibbett D.S."/>
            <person name="Martin F."/>
            <person name="Nordberg H.P."/>
            <person name="Cantor M.N."/>
            <person name="Hua S.X."/>
        </authorList>
    </citation>
    <scope>NUCLEOTIDE SEQUENCE [LARGE SCALE GENOMIC DNA]</scope>
    <source>
        <strain evidence="6 7">Zn</strain>
    </source>
</reference>
<dbReference type="EMBL" id="KN832875">
    <property type="protein sequence ID" value="KIN01831.1"/>
    <property type="molecule type" value="Genomic_DNA"/>
</dbReference>
<dbReference type="FunFam" id="3.30.420.10:FF:000003">
    <property type="entry name" value="Oligoribonuclease"/>
    <property type="match status" value="1"/>
</dbReference>
<dbReference type="SUPFAM" id="SSF53098">
    <property type="entry name" value="Ribonuclease H-like"/>
    <property type="match status" value="1"/>
</dbReference>
<gene>
    <name evidence="6" type="ORF">OIDMADRAFT_196429</name>
</gene>
<dbReference type="PANTHER" id="PTHR11046:SF0">
    <property type="entry name" value="OLIGORIBONUCLEASE, MITOCHONDRIAL"/>
    <property type="match status" value="1"/>
</dbReference>
<protein>
    <recommendedName>
        <fullName evidence="5">Exonuclease domain-containing protein</fullName>
    </recommendedName>
</protein>
<dbReference type="GO" id="GO:0000175">
    <property type="term" value="F:3'-5'-RNA exonuclease activity"/>
    <property type="evidence" value="ECO:0007669"/>
    <property type="project" value="InterPro"/>
</dbReference>
<dbReference type="SMART" id="SM00479">
    <property type="entry name" value="EXOIII"/>
    <property type="match status" value="1"/>
</dbReference>
<evidence type="ECO:0000313" key="7">
    <source>
        <dbReference type="Proteomes" id="UP000054321"/>
    </source>
</evidence>
<evidence type="ECO:0000256" key="1">
    <source>
        <dbReference type="ARBA" id="ARBA00009921"/>
    </source>
</evidence>
<dbReference type="GO" id="GO:0005739">
    <property type="term" value="C:mitochondrion"/>
    <property type="evidence" value="ECO:0007669"/>
    <property type="project" value="TreeGrafter"/>
</dbReference>
<keyword evidence="7" id="KW-1185">Reference proteome</keyword>
<dbReference type="InterPro" id="IPR036397">
    <property type="entry name" value="RNaseH_sf"/>
</dbReference>
<keyword evidence="4" id="KW-0269">Exonuclease</keyword>
<dbReference type="InterPro" id="IPR012337">
    <property type="entry name" value="RNaseH-like_sf"/>
</dbReference>
<dbReference type="AlphaFoldDB" id="A0A0C3H0U5"/>
<organism evidence="6 7">
    <name type="scientific">Oidiodendron maius (strain Zn)</name>
    <dbReference type="NCBI Taxonomy" id="913774"/>
    <lineage>
        <taxon>Eukaryota</taxon>
        <taxon>Fungi</taxon>
        <taxon>Dikarya</taxon>
        <taxon>Ascomycota</taxon>
        <taxon>Pezizomycotina</taxon>
        <taxon>Leotiomycetes</taxon>
        <taxon>Leotiomycetes incertae sedis</taxon>
        <taxon>Myxotrichaceae</taxon>
        <taxon>Oidiodendron</taxon>
    </lineage>
</organism>
<evidence type="ECO:0000259" key="5">
    <source>
        <dbReference type="SMART" id="SM00479"/>
    </source>
</evidence>
<dbReference type="NCBIfam" id="NF003765">
    <property type="entry name" value="PRK05359.1"/>
    <property type="match status" value="1"/>
</dbReference>
<dbReference type="HOGENOM" id="CLU_064761_3_1_1"/>
<dbReference type="InParanoid" id="A0A0C3H0U5"/>
<proteinExistence type="inferred from homology"/>
<name>A0A0C3H0U5_OIDMZ</name>
<dbReference type="PANTHER" id="PTHR11046">
    <property type="entry name" value="OLIGORIBONUCLEASE, MITOCHONDRIAL"/>
    <property type="match status" value="1"/>
</dbReference>
<evidence type="ECO:0000256" key="4">
    <source>
        <dbReference type="ARBA" id="ARBA00022839"/>
    </source>
</evidence>
<dbReference type="OrthoDB" id="270189at2759"/>
<dbReference type="Gene3D" id="3.30.420.10">
    <property type="entry name" value="Ribonuclease H-like superfamily/Ribonuclease H"/>
    <property type="match status" value="1"/>
</dbReference>
<dbReference type="CDD" id="cd06135">
    <property type="entry name" value="Orn"/>
    <property type="match status" value="1"/>
</dbReference>
<keyword evidence="3" id="KW-0378">Hydrolase</keyword>
<dbReference type="Proteomes" id="UP000054321">
    <property type="component" value="Unassembled WGS sequence"/>
</dbReference>
<dbReference type="GO" id="GO:0003676">
    <property type="term" value="F:nucleic acid binding"/>
    <property type="evidence" value="ECO:0007669"/>
    <property type="project" value="InterPro"/>
</dbReference>
<dbReference type="FunCoup" id="A0A0C3H0U5">
    <property type="interactions" value="763"/>
</dbReference>
<comment type="similarity">
    <text evidence="1">Belongs to the oligoribonuclease family.</text>
</comment>
<dbReference type="Pfam" id="PF00929">
    <property type="entry name" value="RNase_T"/>
    <property type="match status" value="1"/>
</dbReference>
<sequence length="191" mass="21674">MAETEAGHPLVWIDCEMTGLDVDSDVIIEIFCIITDGDLEILDEEGWGVVIHQTKETMDKMDEWCTRTHGENGLTTAVLASKVTAEQAAAELLEYIKKFVPEPRRGLLAGNSVHADKAFLRKEPYKKVHDHLSYRILDVSSLKEASKRWSSKDILNGVPKKRAVHKAKDDIYESIAEARYYKEVIFRGKQK</sequence>
<dbReference type="InterPro" id="IPR022894">
    <property type="entry name" value="Oligoribonuclease"/>
</dbReference>
<reference evidence="7" key="2">
    <citation type="submission" date="2015-01" db="EMBL/GenBank/DDBJ databases">
        <title>Evolutionary Origins and Diversification of the Mycorrhizal Mutualists.</title>
        <authorList>
            <consortium name="DOE Joint Genome Institute"/>
            <consortium name="Mycorrhizal Genomics Consortium"/>
            <person name="Kohler A."/>
            <person name="Kuo A."/>
            <person name="Nagy L.G."/>
            <person name="Floudas D."/>
            <person name="Copeland A."/>
            <person name="Barry K.W."/>
            <person name="Cichocki N."/>
            <person name="Veneault-Fourrey C."/>
            <person name="LaButti K."/>
            <person name="Lindquist E.A."/>
            <person name="Lipzen A."/>
            <person name="Lundell T."/>
            <person name="Morin E."/>
            <person name="Murat C."/>
            <person name="Riley R."/>
            <person name="Ohm R."/>
            <person name="Sun H."/>
            <person name="Tunlid A."/>
            <person name="Henrissat B."/>
            <person name="Grigoriev I.V."/>
            <person name="Hibbett D.S."/>
            <person name="Martin F."/>
        </authorList>
    </citation>
    <scope>NUCLEOTIDE SEQUENCE [LARGE SCALE GENOMIC DNA]</scope>
    <source>
        <strain evidence="7">Zn</strain>
    </source>
</reference>